<organism evidence="3 4">
    <name type="scientific">Pseudomaricurvus hydrocarbonicus</name>
    <dbReference type="NCBI Taxonomy" id="1470433"/>
    <lineage>
        <taxon>Bacteria</taxon>
        <taxon>Pseudomonadati</taxon>
        <taxon>Pseudomonadota</taxon>
        <taxon>Gammaproteobacteria</taxon>
        <taxon>Cellvibrionales</taxon>
        <taxon>Cellvibrionaceae</taxon>
        <taxon>Pseudomaricurvus</taxon>
    </lineage>
</organism>
<evidence type="ECO:0000256" key="1">
    <source>
        <dbReference type="ARBA" id="ARBA00005254"/>
    </source>
</evidence>
<dbReference type="GO" id="GO:0016829">
    <property type="term" value="F:lyase activity"/>
    <property type="evidence" value="ECO:0007669"/>
    <property type="project" value="UniProtKB-KW"/>
</dbReference>
<dbReference type="PANTHER" id="PTHR11941">
    <property type="entry name" value="ENOYL-COA HYDRATASE-RELATED"/>
    <property type="match status" value="1"/>
</dbReference>
<name>A0A9E5MK84_9GAMM</name>
<reference evidence="3" key="1">
    <citation type="submission" date="2020-03" db="EMBL/GenBank/DDBJ databases">
        <authorList>
            <person name="Guo F."/>
        </authorList>
    </citation>
    <scope>NUCLEOTIDE SEQUENCE</scope>
    <source>
        <strain evidence="3">JCM 30134</strain>
    </source>
</reference>
<dbReference type="GO" id="GO:0006635">
    <property type="term" value="P:fatty acid beta-oxidation"/>
    <property type="evidence" value="ECO:0007669"/>
    <property type="project" value="TreeGrafter"/>
</dbReference>
<dbReference type="PANTHER" id="PTHR11941:SF54">
    <property type="entry name" value="ENOYL-COA HYDRATASE, MITOCHONDRIAL"/>
    <property type="match status" value="1"/>
</dbReference>
<dbReference type="Proteomes" id="UP000787472">
    <property type="component" value="Unassembled WGS sequence"/>
</dbReference>
<dbReference type="InterPro" id="IPR014748">
    <property type="entry name" value="Enoyl-CoA_hydra_C"/>
</dbReference>
<keyword evidence="2" id="KW-0456">Lyase</keyword>
<dbReference type="SUPFAM" id="SSF52096">
    <property type="entry name" value="ClpP/crotonase"/>
    <property type="match status" value="1"/>
</dbReference>
<evidence type="ECO:0000256" key="2">
    <source>
        <dbReference type="ARBA" id="ARBA00023239"/>
    </source>
</evidence>
<comment type="caution">
    <text evidence="3">The sequence shown here is derived from an EMBL/GenBank/DDBJ whole genome shotgun (WGS) entry which is preliminary data.</text>
</comment>
<evidence type="ECO:0000313" key="4">
    <source>
        <dbReference type="Proteomes" id="UP000787472"/>
    </source>
</evidence>
<protein>
    <submittedName>
        <fullName evidence="3">Enoyl-CoA hydratase/isomerase family protein</fullName>
    </submittedName>
</protein>
<dbReference type="Pfam" id="PF00378">
    <property type="entry name" value="ECH_1"/>
    <property type="match status" value="1"/>
</dbReference>
<dbReference type="InterPro" id="IPR001753">
    <property type="entry name" value="Enoyl-CoA_hydra/iso"/>
</dbReference>
<gene>
    <name evidence="3" type="ORF">G8770_11435</name>
</gene>
<dbReference type="AlphaFoldDB" id="A0A9E5MK84"/>
<dbReference type="InterPro" id="IPR029045">
    <property type="entry name" value="ClpP/crotonase-like_dom_sf"/>
</dbReference>
<evidence type="ECO:0000313" key="3">
    <source>
        <dbReference type="EMBL" id="NHO66159.1"/>
    </source>
</evidence>
<dbReference type="CDD" id="cd06558">
    <property type="entry name" value="crotonase-like"/>
    <property type="match status" value="1"/>
</dbReference>
<sequence length="265" mass="28852">MSKTQWSNAQTTDAVLFDGRDDGIAIITINRPETRNCLSLEVREGLRVAWERFENNDALRIAILTGSGEKAFCAGGDLKEMVETGMTVPPRDMFPLPYDTVELSKPTIAAVNGVAFAGGWMIAQACDLCVASHTAKFAVTEVKVGRSSPWASPLIHMIPQRIMMEILLTGKPISAQRAYEIGLVNRLAEPEALLNTALELAAEILEGAPLSVQAARETVMLSTEMGRSAALQAARHASVYCYNSEDAQEGPTAFSEKRQPQWKGR</sequence>
<dbReference type="Gene3D" id="3.90.226.10">
    <property type="entry name" value="2-enoyl-CoA Hydratase, Chain A, domain 1"/>
    <property type="match status" value="1"/>
</dbReference>
<keyword evidence="4" id="KW-1185">Reference proteome</keyword>
<dbReference type="Gene3D" id="1.10.12.10">
    <property type="entry name" value="Lyase 2-enoyl-coa Hydratase, Chain A, domain 2"/>
    <property type="match status" value="1"/>
</dbReference>
<comment type="similarity">
    <text evidence="1">Belongs to the enoyl-CoA hydratase/isomerase family.</text>
</comment>
<dbReference type="RefSeq" id="WP_167186462.1">
    <property type="nucleotide sequence ID" value="NZ_JAAONZ010000007.1"/>
</dbReference>
<proteinExistence type="inferred from homology"/>
<dbReference type="EMBL" id="JAAONZ010000007">
    <property type="protein sequence ID" value="NHO66159.1"/>
    <property type="molecule type" value="Genomic_DNA"/>
</dbReference>
<accession>A0A9E5MK84</accession>